<keyword evidence="3" id="KW-1185">Reference proteome</keyword>
<dbReference type="RefSeq" id="XP_058328958.1">
    <property type="nucleotide sequence ID" value="XM_058476068.1"/>
</dbReference>
<feature type="domain" description="AB hydrolase-1" evidence="1">
    <location>
        <begin position="181"/>
        <end position="221"/>
    </location>
</feature>
<dbReference type="Proteomes" id="UP001150941">
    <property type="component" value="Unassembled WGS sequence"/>
</dbReference>
<dbReference type="GO" id="GO:0072330">
    <property type="term" value="P:monocarboxylic acid biosynthetic process"/>
    <property type="evidence" value="ECO:0007669"/>
    <property type="project" value="UniProtKB-ARBA"/>
</dbReference>
<protein>
    <recommendedName>
        <fullName evidence="1">AB hydrolase-1 domain-containing protein</fullName>
    </recommendedName>
</protein>
<dbReference type="GeneID" id="83203371"/>
<dbReference type="SUPFAM" id="SSF53474">
    <property type="entry name" value="alpha/beta-Hydrolases"/>
    <property type="match status" value="1"/>
</dbReference>
<comment type="caution">
    <text evidence="2">The sequence shown here is derived from an EMBL/GenBank/DDBJ whole genome shotgun (WGS) entry which is preliminary data.</text>
</comment>
<organism evidence="2 3">
    <name type="scientific">Penicillium chermesinum</name>
    <dbReference type="NCBI Taxonomy" id="63820"/>
    <lineage>
        <taxon>Eukaryota</taxon>
        <taxon>Fungi</taxon>
        <taxon>Dikarya</taxon>
        <taxon>Ascomycota</taxon>
        <taxon>Pezizomycotina</taxon>
        <taxon>Eurotiomycetes</taxon>
        <taxon>Eurotiomycetidae</taxon>
        <taxon>Eurotiales</taxon>
        <taxon>Aspergillaceae</taxon>
        <taxon>Penicillium</taxon>
    </lineage>
</organism>
<evidence type="ECO:0000259" key="1">
    <source>
        <dbReference type="Pfam" id="PF00561"/>
    </source>
</evidence>
<sequence length="416" mass="45067">MALYRRTADFISASWADQHTQLPLLAVTGASFALGLLVQSLLRTGPVQAGILPSPRSTILPRLSEEEIRKLPLPSDVLPGGRDVESPYGSLRCYEWGREDGPKVLLVHGITTPCVSLGGLAHALVDRGCRYLKGTKLTHERFGRGYSETPADLPQDERLFTTQILLALASSPISWTGASSGKFCLVGYSLGGGIVANFASYFPEMLSSLVLLAPAGMMHDNDVGLQARLLYSRGLVPESVLGYFVRKRLRGGPLVPPKVNPKGDNKVGVESALTEEFATGNEAETQILSREYPHINIPSSVVWQVDNNPGFVHAFMSTMRFGPIFRSKQWSAWARLGAYLSAQNGAPVGSQAGKGLPNDKVHIICGNNDQIINKDDLVTDATAALGGNATFKFYDAGHEFPSTKYEDIASYMINFL</sequence>
<gene>
    <name evidence="2" type="ORF">N7468_006772</name>
</gene>
<dbReference type="AlphaFoldDB" id="A0A9W9NSX6"/>
<reference evidence="2" key="2">
    <citation type="journal article" date="2023" name="IMA Fungus">
        <title>Comparative genomic study of the Penicillium genus elucidates a diverse pangenome and 15 lateral gene transfer events.</title>
        <authorList>
            <person name="Petersen C."/>
            <person name="Sorensen T."/>
            <person name="Nielsen M.R."/>
            <person name="Sondergaard T.E."/>
            <person name="Sorensen J.L."/>
            <person name="Fitzpatrick D.A."/>
            <person name="Frisvad J.C."/>
            <person name="Nielsen K.L."/>
        </authorList>
    </citation>
    <scope>NUCLEOTIDE SEQUENCE</scope>
    <source>
        <strain evidence="2">IBT 19713</strain>
    </source>
</reference>
<dbReference type="Gene3D" id="3.40.50.1820">
    <property type="entry name" value="alpha/beta hydrolase"/>
    <property type="match status" value="1"/>
</dbReference>
<dbReference type="OrthoDB" id="408373at2759"/>
<evidence type="ECO:0000313" key="2">
    <source>
        <dbReference type="EMBL" id="KAJ5225547.1"/>
    </source>
</evidence>
<accession>A0A9W9NSX6</accession>
<evidence type="ECO:0000313" key="3">
    <source>
        <dbReference type="Proteomes" id="UP001150941"/>
    </source>
</evidence>
<name>A0A9W9NSX6_9EURO</name>
<proteinExistence type="predicted"/>
<dbReference type="EMBL" id="JAPQKS010000005">
    <property type="protein sequence ID" value="KAJ5225547.1"/>
    <property type="molecule type" value="Genomic_DNA"/>
</dbReference>
<dbReference type="GO" id="GO:0017000">
    <property type="term" value="P:antibiotic biosynthetic process"/>
    <property type="evidence" value="ECO:0007669"/>
    <property type="project" value="UniProtKB-ARBA"/>
</dbReference>
<dbReference type="InterPro" id="IPR029058">
    <property type="entry name" value="AB_hydrolase_fold"/>
</dbReference>
<dbReference type="Pfam" id="PF00561">
    <property type="entry name" value="Abhydrolase_1"/>
    <property type="match status" value="1"/>
</dbReference>
<reference evidence="2" key="1">
    <citation type="submission" date="2022-11" db="EMBL/GenBank/DDBJ databases">
        <authorList>
            <person name="Petersen C."/>
        </authorList>
    </citation>
    <scope>NUCLEOTIDE SEQUENCE</scope>
    <source>
        <strain evidence="2">IBT 19713</strain>
    </source>
</reference>
<dbReference type="InterPro" id="IPR000073">
    <property type="entry name" value="AB_hydrolase_1"/>
</dbReference>